<feature type="domain" description="Ubiquitin-like protease family profile" evidence="4">
    <location>
        <begin position="321"/>
        <end position="402"/>
    </location>
</feature>
<dbReference type="GO" id="GO:0006508">
    <property type="term" value="P:proteolysis"/>
    <property type="evidence" value="ECO:0007669"/>
    <property type="project" value="UniProtKB-KW"/>
</dbReference>
<keyword evidence="2" id="KW-0378">Hydrolase</keyword>
<evidence type="ECO:0000256" key="1">
    <source>
        <dbReference type="ARBA" id="ARBA00022670"/>
    </source>
</evidence>
<evidence type="ECO:0000256" key="3">
    <source>
        <dbReference type="SAM" id="MobiDB-lite"/>
    </source>
</evidence>
<keyword evidence="1" id="KW-0645">Protease</keyword>
<sequence length="511" mass="55182">MDELNSDGGVVGDPVKNNSRVVEQREVSPQQSGRTSSEERPTLLVRLKEGDGVLLQWVEPESGDNFLYRALTSQTYFVTEEEGSSVDGERKDYGGSGEGLDPNGLANLNALVGEVVKDVGVDGGHNQAEETTNVHEGQHGETEGKGISEGVGFEGTDVEAAKTEGVDVQSSDGDETEDEEGRPGESEGGLGDPTIEEDARNTEVSGVVYMFIDAQVDVFDGFGEDLTDEEPSTGKTVLDVSHKSDGGVTARHEPVEQEGELAAVLLAKDQYMVPEIIPLVEDCDYAFFERVLMANLKVLHINARGYDLENEFFINLATTCKWVTSMHMDILIEYLGSLHAKTLRTNRAMFVAPWFSAHLQGKGRSFRAARRKTLVATDSRVTKFLTTEGKQWGVDVDTLYAPDDLGRKSLGGALHKADNMGCSCPGSEARFEICRGSCYIIGTSCGNASLSCEEGVSSPCYCGASAGAFPCREGSWIVREPLQWELWPSGGQVHGNSCNEGGYTKNGWADG</sequence>
<feature type="region of interest" description="Disordered" evidence="3">
    <location>
        <begin position="1"/>
        <end position="41"/>
    </location>
</feature>
<name>A0A3P6FJ81_BRAOL</name>
<proteinExistence type="predicted"/>
<evidence type="ECO:0000259" key="4">
    <source>
        <dbReference type="Pfam" id="PF02902"/>
    </source>
</evidence>
<protein>
    <recommendedName>
        <fullName evidence="4">Ubiquitin-like protease family profile domain-containing protein</fullName>
    </recommendedName>
</protein>
<evidence type="ECO:0000256" key="2">
    <source>
        <dbReference type="ARBA" id="ARBA00022801"/>
    </source>
</evidence>
<feature type="region of interest" description="Disordered" evidence="3">
    <location>
        <begin position="81"/>
        <end position="101"/>
    </location>
</feature>
<feature type="compositionally biased region" description="Polar residues" evidence="3">
    <location>
        <begin position="16"/>
        <end position="35"/>
    </location>
</feature>
<organism evidence="5">
    <name type="scientific">Brassica oleracea</name>
    <name type="common">Wild cabbage</name>
    <dbReference type="NCBI Taxonomy" id="3712"/>
    <lineage>
        <taxon>Eukaryota</taxon>
        <taxon>Viridiplantae</taxon>
        <taxon>Streptophyta</taxon>
        <taxon>Embryophyta</taxon>
        <taxon>Tracheophyta</taxon>
        <taxon>Spermatophyta</taxon>
        <taxon>Magnoliopsida</taxon>
        <taxon>eudicotyledons</taxon>
        <taxon>Gunneridae</taxon>
        <taxon>Pentapetalae</taxon>
        <taxon>rosids</taxon>
        <taxon>malvids</taxon>
        <taxon>Brassicales</taxon>
        <taxon>Brassicaceae</taxon>
        <taxon>Brassiceae</taxon>
        <taxon>Brassica</taxon>
    </lineage>
</organism>
<feature type="region of interest" description="Disordered" evidence="3">
    <location>
        <begin position="122"/>
        <end position="197"/>
    </location>
</feature>
<dbReference type="EMBL" id="LR031877">
    <property type="protein sequence ID" value="VDD44402.1"/>
    <property type="molecule type" value="Genomic_DNA"/>
</dbReference>
<feature type="compositionally biased region" description="Basic and acidic residues" evidence="3">
    <location>
        <begin position="240"/>
        <end position="251"/>
    </location>
</feature>
<feature type="region of interest" description="Disordered" evidence="3">
    <location>
        <begin position="228"/>
        <end position="251"/>
    </location>
</feature>
<dbReference type="Pfam" id="PF02902">
    <property type="entry name" value="Peptidase_C48"/>
    <property type="match status" value="1"/>
</dbReference>
<feature type="compositionally biased region" description="Basic and acidic residues" evidence="3">
    <location>
        <begin position="132"/>
        <end position="146"/>
    </location>
</feature>
<dbReference type="AlphaFoldDB" id="A0A3P6FJ81"/>
<evidence type="ECO:0000313" key="5">
    <source>
        <dbReference type="EMBL" id="VDD44402.1"/>
    </source>
</evidence>
<accession>A0A3P6FJ81</accession>
<gene>
    <name evidence="5" type="ORF">BOLC5T31949H</name>
</gene>
<reference evidence="5" key="1">
    <citation type="submission" date="2018-11" db="EMBL/GenBank/DDBJ databases">
        <authorList>
            <consortium name="Genoscope - CEA"/>
            <person name="William W."/>
        </authorList>
    </citation>
    <scope>NUCLEOTIDE SEQUENCE</scope>
</reference>
<dbReference type="InterPro" id="IPR003653">
    <property type="entry name" value="Peptidase_C48_C"/>
</dbReference>
<dbReference type="GO" id="GO:0008234">
    <property type="term" value="F:cysteine-type peptidase activity"/>
    <property type="evidence" value="ECO:0007669"/>
    <property type="project" value="InterPro"/>
</dbReference>